<dbReference type="STRING" id="574566.I0Z8G2"/>
<dbReference type="GO" id="GO:0009240">
    <property type="term" value="P:isopentenyl diphosphate biosynthetic process"/>
    <property type="evidence" value="ECO:0007669"/>
    <property type="project" value="TreeGrafter"/>
</dbReference>
<dbReference type="SUPFAM" id="SSF55811">
    <property type="entry name" value="Nudix"/>
    <property type="match status" value="1"/>
</dbReference>
<feature type="non-terminal residue" evidence="2">
    <location>
        <position position="1"/>
    </location>
</feature>
<reference evidence="2 3" key="1">
    <citation type="journal article" date="2012" name="Genome Biol.">
        <title>The genome of the polar eukaryotic microalga coccomyxa subellipsoidea reveals traits of cold adaptation.</title>
        <authorList>
            <person name="Blanc G."/>
            <person name="Agarkova I."/>
            <person name="Grimwood J."/>
            <person name="Kuo A."/>
            <person name="Brueggeman A."/>
            <person name="Dunigan D."/>
            <person name="Gurnon J."/>
            <person name="Ladunga I."/>
            <person name="Lindquist E."/>
            <person name="Lucas S."/>
            <person name="Pangilinan J."/>
            <person name="Proschold T."/>
            <person name="Salamov A."/>
            <person name="Schmutz J."/>
            <person name="Weeks D."/>
            <person name="Yamada T."/>
            <person name="Claverie J.M."/>
            <person name="Grigoriev I."/>
            <person name="Van Etten J."/>
            <person name="Lomsadze A."/>
            <person name="Borodovsky M."/>
        </authorList>
    </citation>
    <scope>NUCLEOTIDE SEQUENCE [LARGE SCALE GENOMIC DNA]</scope>
    <source>
        <strain evidence="2 3">C-169</strain>
    </source>
</reference>
<keyword evidence="3" id="KW-1185">Reference proteome</keyword>
<dbReference type="EMBL" id="AGSI01000002">
    <property type="protein sequence ID" value="EIE26931.1"/>
    <property type="molecule type" value="Genomic_DNA"/>
</dbReference>
<dbReference type="OrthoDB" id="510307at2759"/>
<evidence type="ECO:0000313" key="2">
    <source>
        <dbReference type="EMBL" id="EIE26931.1"/>
    </source>
</evidence>
<organism evidence="2 3">
    <name type="scientific">Coccomyxa subellipsoidea (strain C-169)</name>
    <name type="common">Green microalga</name>
    <dbReference type="NCBI Taxonomy" id="574566"/>
    <lineage>
        <taxon>Eukaryota</taxon>
        <taxon>Viridiplantae</taxon>
        <taxon>Chlorophyta</taxon>
        <taxon>core chlorophytes</taxon>
        <taxon>Trebouxiophyceae</taxon>
        <taxon>Trebouxiophyceae incertae sedis</taxon>
        <taxon>Coccomyxaceae</taxon>
        <taxon>Coccomyxa</taxon>
        <taxon>Coccomyxa subellipsoidea</taxon>
    </lineage>
</organism>
<dbReference type="PANTHER" id="PTHR10885:SF20">
    <property type="entry name" value="NUDIX HYDROLASE DOMAIN-CONTAINING PROTEIN"/>
    <property type="match status" value="1"/>
</dbReference>
<accession>I0Z8G2</accession>
<dbReference type="RefSeq" id="XP_005651475.1">
    <property type="nucleotide sequence ID" value="XM_005651418.1"/>
</dbReference>
<protein>
    <recommendedName>
        <fullName evidence="1">Nudix hydrolase domain-containing protein</fullName>
    </recommendedName>
</protein>
<comment type="caution">
    <text evidence="2">The sequence shown here is derived from an EMBL/GenBank/DDBJ whole genome shotgun (WGS) entry which is preliminary data.</text>
</comment>
<evidence type="ECO:0000259" key="1">
    <source>
        <dbReference type="PROSITE" id="PS51462"/>
    </source>
</evidence>
<dbReference type="PROSITE" id="PS51462">
    <property type="entry name" value="NUDIX"/>
    <property type="match status" value="1"/>
</dbReference>
<dbReference type="GO" id="GO:0004452">
    <property type="term" value="F:isopentenyl-diphosphate delta-isomerase activity"/>
    <property type="evidence" value="ECO:0007669"/>
    <property type="project" value="TreeGrafter"/>
</dbReference>
<dbReference type="Pfam" id="PF00293">
    <property type="entry name" value="NUDIX"/>
    <property type="match status" value="1"/>
</dbReference>
<proteinExistence type="predicted"/>
<dbReference type="GeneID" id="17044940"/>
<evidence type="ECO:0000313" key="3">
    <source>
        <dbReference type="Proteomes" id="UP000007264"/>
    </source>
</evidence>
<dbReference type="PANTHER" id="PTHR10885">
    <property type="entry name" value="ISOPENTENYL-DIPHOSPHATE DELTA-ISOMERASE"/>
    <property type="match status" value="1"/>
</dbReference>
<sequence>ALLTGLSCVVADKEEELFDIVDDQNNVIGQERRSVVHAQGLKHRAVYCFVFNSRGELLLQQRSPRKKIGPLQWDLSIAEHLEPGEEYRQAAARGLQEELGISLVLMMLRRLDGWEGRVEADSAEVHAWRYVSLDDIRLDMQRSPDNYTAWFRDELHVTNLSDPKIGDDRILWNSKPIRKLNV</sequence>
<dbReference type="InterPro" id="IPR000086">
    <property type="entry name" value="NUDIX_hydrolase_dom"/>
</dbReference>
<dbReference type="KEGG" id="csl:COCSUDRAFT_11872"/>
<dbReference type="AlphaFoldDB" id="I0Z8G2"/>
<dbReference type="Gene3D" id="3.90.79.10">
    <property type="entry name" value="Nucleoside Triphosphate Pyrophosphohydrolase"/>
    <property type="match status" value="1"/>
</dbReference>
<gene>
    <name evidence="2" type="ORF">COCSUDRAFT_11872</name>
</gene>
<dbReference type="GO" id="GO:0005737">
    <property type="term" value="C:cytoplasm"/>
    <property type="evidence" value="ECO:0007669"/>
    <property type="project" value="TreeGrafter"/>
</dbReference>
<name>I0Z8G2_COCSC</name>
<dbReference type="Proteomes" id="UP000007264">
    <property type="component" value="Unassembled WGS sequence"/>
</dbReference>
<feature type="domain" description="Nudix hydrolase" evidence="1">
    <location>
        <begin position="41"/>
        <end position="176"/>
    </location>
</feature>
<dbReference type="eggNOG" id="ENOG502S9DS">
    <property type="taxonomic scope" value="Eukaryota"/>
</dbReference>
<dbReference type="InterPro" id="IPR015797">
    <property type="entry name" value="NUDIX_hydrolase-like_dom_sf"/>
</dbReference>